<evidence type="ECO:0000259" key="2">
    <source>
        <dbReference type="Pfam" id="PF02932"/>
    </source>
</evidence>
<feature type="domain" description="Neurotransmitter-gated ion-channel transmembrane" evidence="2">
    <location>
        <begin position="32"/>
        <end position="61"/>
    </location>
</feature>
<protein>
    <recommendedName>
        <fullName evidence="2">Neurotransmitter-gated ion-channel transmembrane domain-containing protein</fullName>
    </recommendedName>
</protein>
<dbReference type="InterPro" id="IPR006029">
    <property type="entry name" value="Neurotrans-gated_channel_TM"/>
</dbReference>
<sequence length="90" mass="10432">MFFCETYVSGNYSRLSAYFTFKRNLGFYLIQIYFPSSLIVVISWVSFWLNREAVQARVAIGRCHHGVDNDHIDDKHKCESSKVCLALQSC</sequence>
<dbReference type="Gene3D" id="1.20.58.390">
    <property type="entry name" value="Neurotransmitter-gated ion-channel transmembrane domain"/>
    <property type="match status" value="1"/>
</dbReference>
<dbReference type="InterPro" id="IPR006201">
    <property type="entry name" value="Neur_channel"/>
</dbReference>
<keyword evidence="1" id="KW-1133">Transmembrane helix</keyword>
<proteinExistence type="predicted"/>
<evidence type="ECO:0000313" key="3">
    <source>
        <dbReference type="EMBL" id="VDM69583.1"/>
    </source>
</evidence>
<dbReference type="GO" id="GO:0016020">
    <property type="term" value="C:membrane"/>
    <property type="evidence" value="ECO:0007669"/>
    <property type="project" value="InterPro"/>
</dbReference>
<dbReference type="Proteomes" id="UP000270094">
    <property type="component" value="Unassembled WGS sequence"/>
</dbReference>
<feature type="transmembrane region" description="Helical" evidence="1">
    <location>
        <begin position="25"/>
        <end position="49"/>
    </location>
</feature>
<keyword evidence="4" id="KW-1185">Reference proteome</keyword>
<dbReference type="Pfam" id="PF02932">
    <property type="entry name" value="Neur_chan_memb"/>
    <property type="match status" value="1"/>
</dbReference>
<dbReference type="AlphaFoldDB" id="A0A3P7IP57"/>
<reference evidence="3 4" key="1">
    <citation type="submission" date="2018-11" db="EMBL/GenBank/DDBJ databases">
        <authorList>
            <consortium name="Pathogen Informatics"/>
        </authorList>
    </citation>
    <scope>NUCLEOTIDE SEQUENCE [LARGE SCALE GENOMIC DNA]</scope>
</reference>
<keyword evidence="1" id="KW-0472">Membrane</keyword>
<organism evidence="3 4">
    <name type="scientific">Strongylus vulgaris</name>
    <name type="common">Blood worm</name>
    <dbReference type="NCBI Taxonomy" id="40348"/>
    <lineage>
        <taxon>Eukaryota</taxon>
        <taxon>Metazoa</taxon>
        <taxon>Ecdysozoa</taxon>
        <taxon>Nematoda</taxon>
        <taxon>Chromadorea</taxon>
        <taxon>Rhabditida</taxon>
        <taxon>Rhabditina</taxon>
        <taxon>Rhabditomorpha</taxon>
        <taxon>Strongyloidea</taxon>
        <taxon>Strongylidae</taxon>
        <taxon>Strongylus</taxon>
    </lineage>
</organism>
<evidence type="ECO:0000313" key="4">
    <source>
        <dbReference type="Proteomes" id="UP000270094"/>
    </source>
</evidence>
<dbReference type="SUPFAM" id="SSF90112">
    <property type="entry name" value="Neurotransmitter-gated ion-channel transmembrane pore"/>
    <property type="match status" value="1"/>
</dbReference>
<keyword evidence="1" id="KW-0812">Transmembrane</keyword>
<dbReference type="PANTHER" id="PTHR18945">
    <property type="entry name" value="NEUROTRANSMITTER GATED ION CHANNEL"/>
    <property type="match status" value="1"/>
</dbReference>
<dbReference type="GO" id="GO:0005216">
    <property type="term" value="F:monoatomic ion channel activity"/>
    <property type="evidence" value="ECO:0007669"/>
    <property type="project" value="InterPro"/>
</dbReference>
<name>A0A3P7IP57_STRVU</name>
<dbReference type="GO" id="GO:0004888">
    <property type="term" value="F:transmembrane signaling receptor activity"/>
    <property type="evidence" value="ECO:0007669"/>
    <property type="project" value="InterPro"/>
</dbReference>
<dbReference type="OrthoDB" id="8890589at2759"/>
<accession>A0A3P7IP57</accession>
<evidence type="ECO:0000256" key="1">
    <source>
        <dbReference type="SAM" id="Phobius"/>
    </source>
</evidence>
<gene>
    <name evidence="3" type="ORF">SVUK_LOCUS4581</name>
</gene>
<dbReference type="InterPro" id="IPR036719">
    <property type="entry name" value="Neuro-gated_channel_TM_sf"/>
</dbReference>
<dbReference type="EMBL" id="UYYB01012754">
    <property type="protein sequence ID" value="VDM69583.1"/>
    <property type="molecule type" value="Genomic_DNA"/>
</dbReference>
<dbReference type="InterPro" id="IPR038050">
    <property type="entry name" value="Neuro_actylchol_rec"/>
</dbReference>